<dbReference type="InterPro" id="IPR001054">
    <property type="entry name" value="A/G_cyclase"/>
</dbReference>
<gene>
    <name evidence="3" type="ORF">ACFSOZ_33785</name>
</gene>
<evidence type="ECO:0000313" key="4">
    <source>
        <dbReference type="Proteomes" id="UP001597405"/>
    </source>
</evidence>
<dbReference type="Gene3D" id="1.25.40.10">
    <property type="entry name" value="Tetratricopeptide repeat domain"/>
    <property type="match status" value="2"/>
</dbReference>
<organism evidence="3 4">
    <name type="scientific">Mesorhizobium newzealandense</name>
    <dbReference type="NCBI Taxonomy" id="1300302"/>
    <lineage>
        <taxon>Bacteria</taxon>
        <taxon>Pseudomonadati</taxon>
        <taxon>Pseudomonadota</taxon>
        <taxon>Alphaproteobacteria</taxon>
        <taxon>Hyphomicrobiales</taxon>
        <taxon>Phyllobacteriaceae</taxon>
        <taxon>Mesorhizobium</taxon>
    </lineage>
</organism>
<dbReference type="SUPFAM" id="SSF55073">
    <property type="entry name" value="Nucleotide cyclase"/>
    <property type="match status" value="1"/>
</dbReference>
<evidence type="ECO:0000256" key="1">
    <source>
        <dbReference type="PROSITE-ProRule" id="PRU00339"/>
    </source>
</evidence>
<evidence type="ECO:0000259" key="2">
    <source>
        <dbReference type="PROSITE" id="PS50125"/>
    </source>
</evidence>
<dbReference type="RefSeq" id="WP_379105376.1">
    <property type="nucleotide sequence ID" value="NZ_JBHUGZ010000029.1"/>
</dbReference>
<dbReference type="SMART" id="SM00028">
    <property type="entry name" value="TPR"/>
    <property type="match status" value="5"/>
</dbReference>
<dbReference type="Proteomes" id="UP001597405">
    <property type="component" value="Unassembled WGS sequence"/>
</dbReference>
<keyword evidence="1" id="KW-0802">TPR repeat</keyword>
<dbReference type="PANTHER" id="PTHR43081">
    <property type="entry name" value="ADENYLATE CYCLASE, TERMINAL-DIFFERENTIATION SPECIFIC-RELATED"/>
    <property type="match status" value="1"/>
</dbReference>
<dbReference type="InterPro" id="IPR019734">
    <property type="entry name" value="TPR_rpt"/>
</dbReference>
<dbReference type="Pfam" id="PF13432">
    <property type="entry name" value="TPR_16"/>
    <property type="match status" value="1"/>
</dbReference>
<dbReference type="EMBL" id="JBHUGZ010000029">
    <property type="protein sequence ID" value="MFD1987394.1"/>
    <property type="molecule type" value="Genomic_DNA"/>
</dbReference>
<comment type="caution">
    <text evidence="3">The sequence shown here is derived from an EMBL/GenBank/DDBJ whole genome shotgun (WGS) entry which is preliminary data.</text>
</comment>
<proteinExistence type="predicted"/>
<dbReference type="NCBIfam" id="NF047558">
    <property type="entry name" value="TPR_END_plus"/>
    <property type="match status" value="1"/>
</dbReference>
<dbReference type="Pfam" id="PF00211">
    <property type="entry name" value="Guanylate_cyc"/>
    <property type="match status" value="1"/>
</dbReference>
<dbReference type="PROSITE" id="PS50005">
    <property type="entry name" value="TPR"/>
    <property type="match status" value="2"/>
</dbReference>
<dbReference type="Gene3D" id="3.30.70.1230">
    <property type="entry name" value="Nucleotide cyclase"/>
    <property type="match status" value="1"/>
</dbReference>
<dbReference type="Gene3D" id="3.40.50.10070">
    <property type="entry name" value="TolB, N-terminal domain"/>
    <property type="match status" value="1"/>
</dbReference>
<dbReference type="InterPro" id="IPR029787">
    <property type="entry name" value="Nucleotide_cyclase"/>
</dbReference>
<dbReference type="CDD" id="cd07302">
    <property type="entry name" value="CHD"/>
    <property type="match status" value="1"/>
</dbReference>
<dbReference type="SMART" id="SM00044">
    <property type="entry name" value="CYCc"/>
    <property type="match status" value="1"/>
</dbReference>
<accession>A0ABW4UMW0</accession>
<dbReference type="InterPro" id="IPR050697">
    <property type="entry name" value="Adenylyl/Guanylyl_Cyclase_3/4"/>
</dbReference>
<dbReference type="PANTHER" id="PTHR43081:SF19">
    <property type="entry name" value="PH-SENSITIVE ADENYLATE CYCLASE RV1264"/>
    <property type="match status" value="1"/>
</dbReference>
<dbReference type="PROSITE" id="PS50125">
    <property type="entry name" value="GUANYLATE_CYCLASE_2"/>
    <property type="match status" value="1"/>
</dbReference>
<sequence length="643" mass="71907">MERRLTAILAADVVGYSKLMGLDEAGTLSALKTHRREMADGKIAEHQGRIVKLTGDGMLVEFPSVVNAVACAADIQRRMRERNVDVPEERRIEFRIGVHLGDIIFEDNDIYGDGVNIAARIESIAKPGGVAVSGSVRDNVGNRLDLSFEDTGEQMLKNIDRPVRVYNVDLFAGAPPPRVTNGAASPKPAPAKEKPSIAVLPFNNMSGDPEQEYFSDGITEDIITDLSKISGLSVIARNSVFTYKGKSVDVQEVSRRFNVATVLEGSVRKAGQRVRITAQLIDGKDGTHLWADRYDRDLTDIFAIQDEITKTIVDQLKVRLLPEEKKAIEASPTESVEAYTYYLRGREFFHRGTKLNYRLARRMFTMALELDPLYARAYAGSADCDSFLFLDYSEEVSLDGILANAAKALEIESGLAEAHASRGLALSVGQRYDEADREFEQAIAGNPNLFEAHYFYARSCYARGKLEKAAVHWERAAEIDPNDYQSMLLLIQIYRTLGRHEEQGETARRGVERAEREFARNPENPRPAYLGANALAGLGEFDRAKEWAARAFAIDPDDVLTQYNLACFHCFLGDFDRVFDMLERVMPRANHEMKAWVLQDSDFDLLHSLPRWQTVRELASSNGTPPDRSIGRRRGRLFQADGA</sequence>
<protein>
    <submittedName>
        <fullName evidence="3">Tetratricopeptide repeat protein</fullName>
    </submittedName>
</protein>
<dbReference type="SUPFAM" id="SSF48452">
    <property type="entry name" value="TPR-like"/>
    <property type="match status" value="1"/>
</dbReference>
<reference evidence="4" key="1">
    <citation type="journal article" date="2019" name="Int. J. Syst. Evol. Microbiol.">
        <title>The Global Catalogue of Microorganisms (GCM) 10K type strain sequencing project: providing services to taxonomists for standard genome sequencing and annotation.</title>
        <authorList>
            <consortium name="The Broad Institute Genomics Platform"/>
            <consortium name="The Broad Institute Genome Sequencing Center for Infectious Disease"/>
            <person name="Wu L."/>
            <person name="Ma J."/>
        </authorList>
    </citation>
    <scope>NUCLEOTIDE SEQUENCE [LARGE SCALE GENOMIC DNA]</scope>
    <source>
        <strain evidence="4">CGMCC 1.16225</strain>
    </source>
</reference>
<feature type="repeat" description="TPR" evidence="1">
    <location>
        <begin position="416"/>
        <end position="449"/>
    </location>
</feature>
<name>A0ABW4UMW0_9HYPH</name>
<feature type="repeat" description="TPR" evidence="1">
    <location>
        <begin position="450"/>
        <end position="483"/>
    </location>
</feature>
<keyword evidence="4" id="KW-1185">Reference proteome</keyword>
<dbReference type="InterPro" id="IPR011990">
    <property type="entry name" value="TPR-like_helical_dom_sf"/>
</dbReference>
<feature type="domain" description="Guanylate cyclase" evidence="2">
    <location>
        <begin position="7"/>
        <end position="122"/>
    </location>
</feature>
<evidence type="ECO:0000313" key="3">
    <source>
        <dbReference type="EMBL" id="MFD1987394.1"/>
    </source>
</evidence>